<dbReference type="EMBL" id="CP024445">
    <property type="protein sequence ID" value="ATR79872.1"/>
    <property type="molecule type" value="Genomic_DNA"/>
</dbReference>
<gene>
    <name evidence="2" type="ORF">NP7_10970</name>
</gene>
<reference evidence="3" key="1">
    <citation type="submission" date="2017-10" db="EMBL/GenBank/DDBJ databases">
        <title>Complete genome sequence of Moraxella osloensis NP7 isolated from human skin.</title>
        <authorList>
            <person name="Lee K."/>
            <person name="Lim J.Y."/>
            <person name="Hwang I."/>
        </authorList>
    </citation>
    <scope>NUCLEOTIDE SEQUENCE [LARGE SCALE GENOMIC DNA]</scope>
    <source>
        <strain evidence="3">NP7</strain>
        <plasmid evidence="3">pnp7-2</plasmid>
    </source>
</reference>
<evidence type="ECO:0000256" key="1">
    <source>
        <dbReference type="SAM" id="MobiDB-lite"/>
    </source>
</evidence>
<dbReference type="Proteomes" id="UP000229340">
    <property type="component" value="Plasmid pNP7-2"/>
</dbReference>
<dbReference type="RefSeq" id="WP_100271204.1">
    <property type="nucleotide sequence ID" value="NZ_CP024445.1"/>
</dbReference>
<name>A0A2D2LXX4_FAUOS</name>
<protein>
    <submittedName>
        <fullName evidence="2">Uncharacterized protein</fullName>
    </submittedName>
</protein>
<evidence type="ECO:0000313" key="2">
    <source>
        <dbReference type="EMBL" id="ATR79872.1"/>
    </source>
</evidence>
<proteinExistence type="predicted"/>
<dbReference type="AlphaFoldDB" id="A0A2D2LXX4"/>
<geneLocation type="plasmid" evidence="3">
    <name>pnp7-2</name>
</geneLocation>
<feature type="region of interest" description="Disordered" evidence="1">
    <location>
        <begin position="1"/>
        <end position="38"/>
    </location>
</feature>
<accession>A0A2D2LXX4</accession>
<organism evidence="2 3">
    <name type="scientific">Faucicola osloensis</name>
    <name type="common">Moraxella osloensis</name>
    <dbReference type="NCBI Taxonomy" id="34062"/>
    <lineage>
        <taxon>Bacteria</taxon>
        <taxon>Pseudomonadati</taxon>
        <taxon>Pseudomonadota</taxon>
        <taxon>Gammaproteobacteria</taxon>
        <taxon>Moraxellales</taxon>
        <taxon>Moraxellaceae</taxon>
        <taxon>Faucicola</taxon>
    </lineage>
</organism>
<keyword evidence="2" id="KW-0614">Plasmid</keyword>
<evidence type="ECO:0000313" key="3">
    <source>
        <dbReference type="Proteomes" id="UP000229340"/>
    </source>
</evidence>
<sequence length="252" mass="27887">MGTSQSTPGLNGKSPLIPSWADEVSESPDALPQPENRRFAGFKQSLGQSIKNGSNSDLRKALSHYAKKSLGGSATAVRRMGAVTRSGTQLFSLLSNGSISIEGRRFNLSELNGLPYEDAIDQIVNFLATLDGDSEKIRIAMIEALSLALEDMEEFNSELINDDLLKLVMINYLTEAIFNQVLMDAGDAFNKADTYLQAIKAQNALHELVKVTVDKNMTEKFGNSIQIIDENQMQTIQRETVREVFAEWESYE</sequence>